<keyword evidence="5" id="KW-1185">Reference proteome</keyword>
<keyword evidence="1" id="KW-0808">Transferase</keyword>
<dbReference type="Proteomes" id="UP001144396">
    <property type="component" value="Unassembled WGS sequence"/>
</dbReference>
<comment type="caution">
    <text evidence="4">The sequence shown here is derived from an EMBL/GenBank/DDBJ whole genome shotgun (WGS) entry which is preliminary data.</text>
</comment>
<dbReference type="PANTHER" id="PTHR11364:SF27">
    <property type="entry name" value="SULFURTRANSFERASE"/>
    <property type="match status" value="1"/>
</dbReference>
<dbReference type="RefSeq" id="WP_281885447.1">
    <property type="nucleotide sequence ID" value="NZ_BSDP01000001.1"/>
</dbReference>
<dbReference type="InterPro" id="IPR045078">
    <property type="entry name" value="TST/MPST-like"/>
</dbReference>
<sequence length="288" mass="29886">MALTLDAPFVSTQWLADRLGDDDLVVVDATVVYVSTPQGSGPVSGLDAYLVDGHVPGAVFADLLETFSDPDGRHGYARPSLEAVSRAAQELGIHDGSTVVVYDTALGQWAARLWWVLRAAGVERVAVLDGGLTAWRAEERPLQTGLEGAATTEPLTLAERPGAWADRDEVAAVVEGTVQATLVCALSPRDFAGAGGAIGHIPGSANLPFGSVVDRETKRFATHDALERRAGEQGRVIVYCHAAVAAAGLALALVASGADDVAVYDGSLNEWAADPEAPLAKLDASPVG</sequence>
<keyword evidence="2" id="KW-0677">Repeat</keyword>
<protein>
    <submittedName>
        <fullName evidence="4">Sulfurtransferase</fullName>
    </submittedName>
</protein>
<feature type="domain" description="Rhodanese" evidence="3">
    <location>
        <begin position="53"/>
        <end position="144"/>
    </location>
</feature>
<organism evidence="4 5">
    <name type="scientific">Agromyces rhizosphaerae</name>
    <dbReference type="NCBI Taxonomy" id="88374"/>
    <lineage>
        <taxon>Bacteria</taxon>
        <taxon>Bacillati</taxon>
        <taxon>Actinomycetota</taxon>
        <taxon>Actinomycetes</taxon>
        <taxon>Micrococcales</taxon>
        <taxon>Microbacteriaceae</taxon>
        <taxon>Agromyces</taxon>
    </lineage>
</organism>
<dbReference type="PANTHER" id="PTHR11364">
    <property type="entry name" value="THIOSULFATE SULFERTANSFERASE"/>
    <property type="match status" value="1"/>
</dbReference>
<name>A0A9W6FPP3_9MICO</name>
<accession>A0A9W6FPP3</accession>
<dbReference type="GO" id="GO:0004792">
    <property type="term" value="F:thiosulfate-cyanide sulfurtransferase activity"/>
    <property type="evidence" value="ECO:0007669"/>
    <property type="project" value="TreeGrafter"/>
</dbReference>
<dbReference type="PROSITE" id="PS50206">
    <property type="entry name" value="RHODANESE_3"/>
    <property type="match status" value="2"/>
</dbReference>
<reference evidence="4" key="1">
    <citation type="submission" date="2022-12" db="EMBL/GenBank/DDBJ databases">
        <title>Reference genome sequencing for broad-spectrum identification of bacterial and archaeal isolates by mass spectrometry.</title>
        <authorList>
            <person name="Sekiguchi Y."/>
            <person name="Tourlousse D.M."/>
        </authorList>
    </citation>
    <scope>NUCLEOTIDE SEQUENCE</scope>
    <source>
        <strain evidence="4">14</strain>
    </source>
</reference>
<dbReference type="SUPFAM" id="SSF52821">
    <property type="entry name" value="Rhodanese/Cell cycle control phosphatase"/>
    <property type="match status" value="2"/>
</dbReference>
<evidence type="ECO:0000313" key="4">
    <source>
        <dbReference type="EMBL" id="GLI28244.1"/>
    </source>
</evidence>
<proteinExistence type="predicted"/>
<dbReference type="EMBL" id="BSDP01000001">
    <property type="protein sequence ID" value="GLI28244.1"/>
    <property type="molecule type" value="Genomic_DNA"/>
</dbReference>
<dbReference type="InterPro" id="IPR036873">
    <property type="entry name" value="Rhodanese-like_dom_sf"/>
</dbReference>
<evidence type="ECO:0000256" key="1">
    <source>
        <dbReference type="ARBA" id="ARBA00022679"/>
    </source>
</evidence>
<gene>
    <name evidence="4" type="ORF">ARHIZOSPH14_24860</name>
</gene>
<evidence type="ECO:0000259" key="3">
    <source>
        <dbReference type="PROSITE" id="PS50206"/>
    </source>
</evidence>
<dbReference type="Pfam" id="PF00581">
    <property type="entry name" value="Rhodanese"/>
    <property type="match status" value="2"/>
</dbReference>
<dbReference type="SMART" id="SM00450">
    <property type="entry name" value="RHOD"/>
    <property type="match status" value="2"/>
</dbReference>
<dbReference type="InterPro" id="IPR001763">
    <property type="entry name" value="Rhodanese-like_dom"/>
</dbReference>
<evidence type="ECO:0000256" key="2">
    <source>
        <dbReference type="ARBA" id="ARBA00022737"/>
    </source>
</evidence>
<dbReference type="Gene3D" id="3.40.250.10">
    <property type="entry name" value="Rhodanese-like domain"/>
    <property type="match status" value="2"/>
</dbReference>
<evidence type="ECO:0000313" key="5">
    <source>
        <dbReference type="Proteomes" id="UP001144396"/>
    </source>
</evidence>
<feature type="domain" description="Rhodanese" evidence="3">
    <location>
        <begin position="197"/>
        <end position="280"/>
    </location>
</feature>
<dbReference type="AlphaFoldDB" id="A0A9W6FPP3"/>
<dbReference type="CDD" id="cd01448">
    <property type="entry name" value="TST_Repeat_1"/>
    <property type="match status" value="1"/>
</dbReference>